<dbReference type="Proteomes" id="UP000521227">
    <property type="component" value="Unassembled WGS sequence"/>
</dbReference>
<reference evidence="2 3" key="1">
    <citation type="submission" date="2020-08" db="EMBL/GenBank/DDBJ databases">
        <title>Genomic Encyclopedia of Type Strains, Phase IV (KMG-IV): sequencing the most valuable type-strain genomes for metagenomic binning, comparative biology and taxonomic classification.</title>
        <authorList>
            <person name="Goeker M."/>
        </authorList>
    </citation>
    <scope>NUCLEOTIDE SEQUENCE [LARGE SCALE GENOMIC DNA]</scope>
    <source>
        <strain evidence="2 3">DSM 17498</strain>
    </source>
</reference>
<dbReference type="SUPFAM" id="SSF46894">
    <property type="entry name" value="C-terminal effector domain of the bipartite response regulators"/>
    <property type="match status" value="1"/>
</dbReference>
<evidence type="ECO:0000313" key="3">
    <source>
        <dbReference type="Proteomes" id="UP000521227"/>
    </source>
</evidence>
<feature type="domain" description="HTH luxR-type" evidence="1">
    <location>
        <begin position="260"/>
        <end position="317"/>
    </location>
</feature>
<accession>A0A840N531</accession>
<comment type="caution">
    <text evidence="2">The sequence shown here is derived from an EMBL/GenBank/DDBJ whole genome shotgun (WGS) entry which is preliminary data.</text>
</comment>
<dbReference type="SMART" id="SM00421">
    <property type="entry name" value="HTH_LUXR"/>
    <property type="match status" value="1"/>
</dbReference>
<keyword evidence="2" id="KW-0238">DNA-binding</keyword>
<organism evidence="2 3">
    <name type="scientific">Afipia massiliensis</name>
    <dbReference type="NCBI Taxonomy" id="211460"/>
    <lineage>
        <taxon>Bacteria</taxon>
        <taxon>Pseudomonadati</taxon>
        <taxon>Pseudomonadota</taxon>
        <taxon>Alphaproteobacteria</taxon>
        <taxon>Hyphomicrobiales</taxon>
        <taxon>Nitrobacteraceae</taxon>
        <taxon>Afipia</taxon>
    </lineage>
</organism>
<sequence length="328" mass="35622">MVEKNGDLSWVGTSAANELIGAYVKLGQPNLNTRIERRARLANPGFCTDSDMFTSEEMDHDPFYRDFMRPRGYGWVSGTCVRPPSGETLIVAIERNYTRGPFEMDMIHRLDVFGPHLSRAALLSARLGLERARAMADALAVIGLPAAVLRGRGRLYAANLLLERMIPDIFQDSHARLKLSNSAADALYATAVENLTAVDLNENITRSIPIPANNGTPAMIVHLLPVRRAAQDVFSRGSGLLVVTPVDRGVVPNAEVLSGLFDLTPAEARIARGIASGETINTIAQTRMISRETVRNQLKGILAKTGLSRQSDLAALLNGIAVPRSLQS</sequence>
<protein>
    <submittedName>
        <fullName evidence="2">DNA-binding CsgD family transcriptional regulator</fullName>
    </submittedName>
</protein>
<dbReference type="EMBL" id="JACHIJ010000005">
    <property type="protein sequence ID" value="MBB5053667.1"/>
    <property type="molecule type" value="Genomic_DNA"/>
</dbReference>
<name>A0A840N531_9BRAD</name>
<dbReference type="RefSeq" id="WP_156449426.1">
    <property type="nucleotide sequence ID" value="NZ_JACHIJ010000005.1"/>
</dbReference>
<dbReference type="InterPro" id="IPR036388">
    <property type="entry name" value="WH-like_DNA-bd_sf"/>
</dbReference>
<proteinExistence type="predicted"/>
<dbReference type="GO" id="GO:0003677">
    <property type="term" value="F:DNA binding"/>
    <property type="evidence" value="ECO:0007669"/>
    <property type="project" value="UniProtKB-KW"/>
</dbReference>
<evidence type="ECO:0000259" key="1">
    <source>
        <dbReference type="SMART" id="SM00421"/>
    </source>
</evidence>
<evidence type="ECO:0000313" key="2">
    <source>
        <dbReference type="EMBL" id="MBB5053667.1"/>
    </source>
</evidence>
<dbReference type="AlphaFoldDB" id="A0A840N531"/>
<dbReference type="InterPro" id="IPR016032">
    <property type="entry name" value="Sig_transdc_resp-reg_C-effctor"/>
</dbReference>
<dbReference type="InterPro" id="IPR000792">
    <property type="entry name" value="Tscrpt_reg_LuxR_C"/>
</dbReference>
<dbReference type="Gene3D" id="1.10.10.10">
    <property type="entry name" value="Winged helix-like DNA-binding domain superfamily/Winged helix DNA-binding domain"/>
    <property type="match status" value="1"/>
</dbReference>
<gene>
    <name evidence="2" type="ORF">HNQ36_003667</name>
</gene>
<dbReference type="GO" id="GO:0006355">
    <property type="term" value="P:regulation of DNA-templated transcription"/>
    <property type="evidence" value="ECO:0007669"/>
    <property type="project" value="InterPro"/>
</dbReference>